<sequence>MSESDTRTYGNQKSTDMVLLFLSVLLQIIIVNGGTVDLTLQSDNFTGLINFTSDSYTGFFSKLVESQLPVCQFSYAFGGSNLNVPSTTCSSLNITDYGESFECGEVNSTIFECNRMEKNSSCENNTSWFVFYNSNDKVIKRCVGIYLTGINETVSVRYQENITTVPEYACPRPGCTTNAALPTAAYTISETQTSTIVVVATSHMTTRSTQPILDNSTIYINDESNKNIKDFIPLIAGICTGGGVLIIVIFVVIVACVKRRTTKKSNNPHRTTESDHYVGDTRIVYDISDEKIRDNSIHNGREPSKISGIEFDVMGDFKAAGNDSTQTNHKNVSLNKPIYLETDQVDQVHSDVNNKNNPAYSFIAYDKDTGDFEVSVPKLDNQPNDKTSTTSFLHSNEIDTGYELVGWSDKPLRNIYARLGESVREFENPYNETLNSDFNLKETDSEHGNVETNLRHDMLHNLDISPGPDNVIAIEGLSDVYAQVI</sequence>
<keyword evidence="1" id="KW-1133">Transmembrane helix</keyword>
<comment type="caution">
    <text evidence="2">The sequence shown here is derived from an EMBL/GenBank/DDBJ whole genome shotgun (WGS) entry which is preliminary data.</text>
</comment>
<keyword evidence="1" id="KW-0812">Transmembrane</keyword>
<dbReference type="Proteomes" id="UP001497497">
    <property type="component" value="Unassembled WGS sequence"/>
</dbReference>
<organism evidence="2 3">
    <name type="scientific">Lymnaea stagnalis</name>
    <name type="common">Great pond snail</name>
    <name type="synonym">Helix stagnalis</name>
    <dbReference type="NCBI Taxonomy" id="6523"/>
    <lineage>
        <taxon>Eukaryota</taxon>
        <taxon>Metazoa</taxon>
        <taxon>Spiralia</taxon>
        <taxon>Lophotrochozoa</taxon>
        <taxon>Mollusca</taxon>
        <taxon>Gastropoda</taxon>
        <taxon>Heterobranchia</taxon>
        <taxon>Euthyneura</taxon>
        <taxon>Panpulmonata</taxon>
        <taxon>Hygrophila</taxon>
        <taxon>Lymnaeoidea</taxon>
        <taxon>Lymnaeidae</taxon>
        <taxon>Lymnaea</taxon>
    </lineage>
</organism>
<evidence type="ECO:0000313" key="2">
    <source>
        <dbReference type="EMBL" id="CAL1528551.1"/>
    </source>
</evidence>
<dbReference type="EMBL" id="CAXITT010000034">
    <property type="protein sequence ID" value="CAL1528551.1"/>
    <property type="molecule type" value="Genomic_DNA"/>
</dbReference>
<reference evidence="2 3" key="1">
    <citation type="submission" date="2024-04" db="EMBL/GenBank/DDBJ databases">
        <authorList>
            <consortium name="Genoscope - CEA"/>
            <person name="William W."/>
        </authorList>
    </citation>
    <scope>NUCLEOTIDE SEQUENCE [LARGE SCALE GENOMIC DNA]</scope>
</reference>
<proteinExistence type="predicted"/>
<protein>
    <submittedName>
        <fullName evidence="2">Uncharacterized protein</fullName>
    </submittedName>
</protein>
<evidence type="ECO:0000256" key="1">
    <source>
        <dbReference type="SAM" id="Phobius"/>
    </source>
</evidence>
<feature type="transmembrane region" description="Helical" evidence="1">
    <location>
        <begin position="231"/>
        <end position="257"/>
    </location>
</feature>
<evidence type="ECO:0000313" key="3">
    <source>
        <dbReference type="Proteomes" id="UP001497497"/>
    </source>
</evidence>
<gene>
    <name evidence="2" type="ORF">GSLYS_00002721001</name>
</gene>
<keyword evidence="1" id="KW-0472">Membrane</keyword>
<accession>A0AAV2H8I7</accession>
<name>A0AAV2H8I7_LYMST</name>
<dbReference type="AlphaFoldDB" id="A0AAV2H8I7"/>
<keyword evidence="3" id="KW-1185">Reference proteome</keyword>